<dbReference type="AlphaFoldDB" id="A0A9D0ZKH8"/>
<gene>
    <name evidence="1" type="ORF">IAA52_03115</name>
</gene>
<evidence type="ECO:0000313" key="2">
    <source>
        <dbReference type="Proteomes" id="UP000824260"/>
    </source>
</evidence>
<reference evidence="1" key="2">
    <citation type="journal article" date="2021" name="PeerJ">
        <title>Extensive microbial diversity within the chicken gut microbiome revealed by metagenomics and culture.</title>
        <authorList>
            <person name="Gilroy R."/>
            <person name="Ravi A."/>
            <person name="Getino M."/>
            <person name="Pursley I."/>
            <person name="Horton D.L."/>
            <person name="Alikhan N.F."/>
            <person name="Baker D."/>
            <person name="Gharbi K."/>
            <person name="Hall N."/>
            <person name="Watson M."/>
            <person name="Adriaenssens E.M."/>
            <person name="Foster-Nyarko E."/>
            <person name="Jarju S."/>
            <person name="Secka A."/>
            <person name="Antonio M."/>
            <person name="Oren A."/>
            <person name="Chaudhuri R.R."/>
            <person name="La Ragione R."/>
            <person name="Hildebrand F."/>
            <person name="Pallen M.J."/>
        </authorList>
    </citation>
    <scope>NUCLEOTIDE SEQUENCE</scope>
    <source>
        <strain evidence="1">ChiSjej6B24-2974</strain>
    </source>
</reference>
<protein>
    <submittedName>
        <fullName evidence="1">Uncharacterized protein</fullName>
    </submittedName>
</protein>
<comment type="caution">
    <text evidence="1">The sequence shown here is derived from an EMBL/GenBank/DDBJ whole genome shotgun (WGS) entry which is preliminary data.</text>
</comment>
<sequence length="61" mass="7053">MEPEKAKRKNWAGFVENEAVTFFEKFDLEKLTLEDGMGNKAKLQRTKNNSIKIEYTSSVVL</sequence>
<name>A0A9D0ZKH8_9FIRM</name>
<proteinExistence type="predicted"/>
<accession>A0A9D0ZKH8</accession>
<dbReference type="Proteomes" id="UP000824260">
    <property type="component" value="Unassembled WGS sequence"/>
</dbReference>
<reference evidence="1" key="1">
    <citation type="submission" date="2020-10" db="EMBL/GenBank/DDBJ databases">
        <authorList>
            <person name="Gilroy R."/>
        </authorList>
    </citation>
    <scope>NUCLEOTIDE SEQUENCE</scope>
    <source>
        <strain evidence="1">ChiSjej6B24-2974</strain>
    </source>
</reference>
<organism evidence="1 2">
    <name type="scientific">Candidatus Pullichristensenella stercorigallinarum</name>
    <dbReference type="NCBI Taxonomy" id="2840909"/>
    <lineage>
        <taxon>Bacteria</taxon>
        <taxon>Bacillati</taxon>
        <taxon>Bacillota</taxon>
        <taxon>Clostridia</taxon>
        <taxon>Candidatus Pullichristensenella</taxon>
    </lineage>
</organism>
<evidence type="ECO:0000313" key="1">
    <source>
        <dbReference type="EMBL" id="HIQ82075.1"/>
    </source>
</evidence>
<dbReference type="EMBL" id="DVFZ01000033">
    <property type="protein sequence ID" value="HIQ82075.1"/>
    <property type="molecule type" value="Genomic_DNA"/>
</dbReference>